<dbReference type="InterPro" id="IPR039426">
    <property type="entry name" value="TonB-dep_rcpt-like"/>
</dbReference>
<evidence type="ECO:0000256" key="4">
    <source>
        <dbReference type="ARBA" id="ARBA00022452"/>
    </source>
</evidence>
<keyword evidence="5 11" id="KW-0812">Transmembrane</keyword>
<keyword evidence="3 11" id="KW-0813">Transport</keyword>
<sequence>MHLPATANAASTHRLPLRPALLAALLGTAFSADAQQEPATVEVRGSADAYDARRDDTASKIVVRQEDLLKYGDTSVVEALKRVPGVTVSGSGRNSEVRMRGLGSGYTQILIDGERAPTGFSIDSLSPEVIERIEVMRVAVAEFSTQAIAGTINIVLKKAVKPGQRSFKLGHVRGAAANTPDASLQLSDRRGRLAYSLSASASRPQSSEHSRTLERLLDADGNVTGLRGIDTDIAYDSQFLTLTPRLTWTFAEGDTLTSQTVYNFYRYKSDAFSRDDILQGPDTSLTPRAQQRDSIWRMLREELNWVHKFGGGVKLDAKLSGMYTRVSTNANSTGVVPGAPAFTVVEPADGWERGVTTVGKLSSTASAGHVLAVGWDAGHSTHDAVNYKRRFPVPGRPPIDDERYALEVSRAAFYAQDEWSITPRWSLYLGARWEGILVRTEGNTFDTAHARSRIWSPLLQTLYKLPGDTGQQLRFALSRTSKAPTLLSLLPLRFASTDSSQFNPDLAGNPNLRPEIAVGFDAGYEHHWKTGGLWSVSVSQRRIRDYTRNVLTFADGRWTSMPVNSGDATTRGLELEAKLPLKALIDTGLALNLNASLSRNWSTVDAVPGPDNRLDAQTPLSATLGADYTSGRLTTGGTFVFKNGGHVRVLRDQALYQSVRRDLDLYALWQFNPRLQLRLAASNLLAQDRERASDFVFPGAGSQHTQTLTPSHRSVRATLQMKF</sequence>
<reference evidence="16 17" key="1">
    <citation type="submission" date="2019-12" db="EMBL/GenBank/DDBJ databases">
        <title>Novel species isolated from a subtropical stream in China.</title>
        <authorList>
            <person name="Lu H."/>
        </authorList>
    </citation>
    <scope>NUCLEOTIDE SEQUENCE [LARGE SCALE GENOMIC DNA]</scope>
    <source>
        <strain evidence="16 17">FT94W</strain>
    </source>
</reference>
<evidence type="ECO:0000256" key="11">
    <source>
        <dbReference type="PROSITE-ProRule" id="PRU01360"/>
    </source>
</evidence>
<protein>
    <submittedName>
        <fullName evidence="16">TonB-dependent receptor</fullName>
    </submittedName>
</protein>
<feature type="chain" id="PRO_5046638845" evidence="13">
    <location>
        <begin position="35"/>
        <end position="723"/>
    </location>
</feature>
<dbReference type="CDD" id="cd01347">
    <property type="entry name" value="ligand_gated_channel"/>
    <property type="match status" value="1"/>
</dbReference>
<evidence type="ECO:0000313" key="16">
    <source>
        <dbReference type="EMBL" id="MYM34963.1"/>
    </source>
</evidence>
<comment type="subcellular location">
    <subcellularLocation>
        <location evidence="1 11">Cell outer membrane</location>
        <topology evidence="1 11">Multi-pass membrane protein</topology>
    </subcellularLocation>
</comment>
<evidence type="ECO:0000256" key="1">
    <source>
        <dbReference type="ARBA" id="ARBA00004571"/>
    </source>
</evidence>
<evidence type="ECO:0000259" key="14">
    <source>
        <dbReference type="Pfam" id="PF00593"/>
    </source>
</evidence>
<dbReference type="PROSITE" id="PS52016">
    <property type="entry name" value="TONB_DEPENDENT_REC_3"/>
    <property type="match status" value="1"/>
</dbReference>
<dbReference type="Proteomes" id="UP000449678">
    <property type="component" value="Unassembled WGS sequence"/>
</dbReference>
<evidence type="ECO:0000256" key="9">
    <source>
        <dbReference type="ARBA" id="ARBA00023170"/>
    </source>
</evidence>
<feature type="domain" description="TonB-dependent receptor-like beta-barrel" evidence="14">
    <location>
        <begin position="251"/>
        <end position="684"/>
    </location>
</feature>
<comment type="similarity">
    <text evidence="2 11 12">Belongs to the TonB-dependent receptor family.</text>
</comment>
<dbReference type="Gene3D" id="2.170.130.10">
    <property type="entry name" value="TonB-dependent receptor, plug domain"/>
    <property type="match status" value="1"/>
</dbReference>
<feature type="signal peptide" evidence="13">
    <location>
        <begin position="1"/>
        <end position="34"/>
    </location>
</feature>
<proteinExistence type="inferred from homology"/>
<keyword evidence="7 12" id="KW-0798">TonB box</keyword>
<accession>A0ABW9V5V3</accession>
<evidence type="ECO:0000256" key="13">
    <source>
        <dbReference type="SAM" id="SignalP"/>
    </source>
</evidence>
<gene>
    <name evidence="16" type="ORF">GTP38_11515</name>
</gene>
<dbReference type="PANTHER" id="PTHR30069">
    <property type="entry name" value="TONB-DEPENDENT OUTER MEMBRANE RECEPTOR"/>
    <property type="match status" value="1"/>
</dbReference>
<dbReference type="RefSeq" id="WP_160990340.1">
    <property type="nucleotide sequence ID" value="NZ_WWCO01000006.1"/>
</dbReference>
<dbReference type="InterPro" id="IPR012910">
    <property type="entry name" value="Plug_dom"/>
</dbReference>
<keyword evidence="4 11" id="KW-1134">Transmembrane beta strand</keyword>
<evidence type="ECO:0000256" key="12">
    <source>
        <dbReference type="RuleBase" id="RU003357"/>
    </source>
</evidence>
<feature type="domain" description="TonB-dependent receptor plug" evidence="15">
    <location>
        <begin position="54"/>
        <end position="151"/>
    </location>
</feature>
<keyword evidence="8 11" id="KW-0472">Membrane</keyword>
<keyword evidence="6 13" id="KW-0732">Signal</keyword>
<keyword evidence="9 16" id="KW-0675">Receptor</keyword>
<dbReference type="InterPro" id="IPR000531">
    <property type="entry name" value="Beta-barrel_TonB"/>
</dbReference>
<evidence type="ECO:0000256" key="10">
    <source>
        <dbReference type="ARBA" id="ARBA00023237"/>
    </source>
</evidence>
<dbReference type="Pfam" id="PF00593">
    <property type="entry name" value="TonB_dep_Rec_b-barrel"/>
    <property type="match status" value="1"/>
</dbReference>
<evidence type="ECO:0000256" key="3">
    <source>
        <dbReference type="ARBA" id="ARBA00022448"/>
    </source>
</evidence>
<dbReference type="SUPFAM" id="SSF56935">
    <property type="entry name" value="Porins"/>
    <property type="match status" value="1"/>
</dbReference>
<dbReference type="PANTHER" id="PTHR30069:SF29">
    <property type="entry name" value="HEMOGLOBIN AND HEMOGLOBIN-HAPTOGLOBIN-BINDING PROTEIN 1-RELATED"/>
    <property type="match status" value="1"/>
</dbReference>
<dbReference type="InterPro" id="IPR037066">
    <property type="entry name" value="Plug_dom_sf"/>
</dbReference>
<organism evidence="16 17">
    <name type="scientific">Duganella lactea</name>
    <dbReference type="NCBI Taxonomy" id="2692173"/>
    <lineage>
        <taxon>Bacteria</taxon>
        <taxon>Pseudomonadati</taxon>
        <taxon>Pseudomonadota</taxon>
        <taxon>Betaproteobacteria</taxon>
        <taxon>Burkholderiales</taxon>
        <taxon>Oxalobacteraceae</taxon>
        <taxon>Telluria group</taxon>
        <taxon>Duganella</taxon>
    </lineage>
</organism>
<evidence type="ECO:0000256" key="2">
    <source>
        <dbReference type="ARBA" id="ARBA00009810"/>
    </source>
</evidence>
<dbReference type="EMBL" id="WWCO01000006">
    <property type="protein sequence ID" value="MYM34963.1"/>
    <property type="molecule type" value="Genomic_DNA"/>
</dbReference>
<evidence type="ECO:0000256" key="8">
    <source>
        <dbReference type="ARBA" id="ARBA00023136"/>
    </source>
</evidence>
<evidence type="ECO:0000256" key="5">
    <source>
        <dbReference type="ARBA" id="ARBA00022692"/>
    </source>
</evidence>
<dbReference type="InterPro" id="IPR036942">
    <property type="entry name" value="Beta-barrel_TonB_sf"/>
</dbReference>
<evidence type="ECO:0000259" key="15">
    <source>
        <dbReference type="Pfam" id="PF07715"/>
    </source>
</evidence>
<name>A0ABW9V5V3_9BURK</name>
<evidence type="ECO:0000256" key="7">
    <source>
        <dbReference type="ARBA" id="ARBA00023077"/>
    </source>
</evidence>
<dbReference type="Gene3D" id="2.40.170.20">
    <property type="entry name" value="TonB-dependent receptor, beta-barrel domain"/>
    <property type="match status" value="1"/>
</dbReference>
<dbReference type="Pfam" id="PF07715">
    <property type="entry name" value="Plug"/>
    <property type="match status" value="1"/>
</dbReference>
<evidence type="ECO:0000256" key="6">
    <source>
        <dbReference type="ARBA" id="ARBA00022729"/>
    </source>
</evidence>
<keyword evidence="17" id="KW-1185">Reference proteome</keyword>
<comment type="caution">
    <text evidence="16">The sequence shown here is derived from an EMBL/GenBank/DDBJ whole genome shotgun (WGS) entry which is preliminary data.</text>
</comment>
<keyword evidence="10 11" id="KW-0998">Cell outer membrane</keyword>
<evidence type="ECO:0000313" key="17">
    <source>
        <dbReference type="Proteomes" id="UP000449678"/>
    </source>
</evidence>